<dbReference type="PROSITE" id="PS00107">
    <property type="entry name" value="PROTEIN_KINASE_ATP"/>
    <property type="match status" value="1"/>
</dbReference>
<evidence type="ECO:0000313" key="10">
    <source>
        <dbReference type="Proteomes" id="UP000696931"/>
    </source>
</evidence>
<evidence type="ECO:0000259" key="8">
    <source>
        <dbReference type="PROSITE" id="PS50011"/>
    </source>
</evidence>
<feature type="domain" description="Protein kinase" evidence="8">
    <location>
        <begin position="48"/>
        <end position="339"/>
    </location>
</feature>
<keyword evidence="3 9" id="KW-0418">Kinase</keyword>
<dbReference type="CDD" id="cd14014">
    <property type="entry name" value="STKc_PknB_like"/>
    <property type="match status" value="1"/>
</dbReference>
<dbReference type="SUPFAM" id="SSF48452">
    <property type="entry name" value="TPR-like"/>
    <property type="match status" value="3"/>
</dbReference>
<keyword evidence="9" id="KW-0723">Serine/threonine-protein kinase</keyword>
<dbReference type="InterPro" id="IPR011990">
    <property type="entry name" value="TPR-like_helical_dom_sf"/>
</dbReference>
<dbReference type="Gene3D" id="1.25.40.10">
    <property type="entry name" value="Tetratricopeptide repeat domain"/>
    <property type="match status" value="2"/>
</dbReference>
<evidence type="ECO:0000256" key="1">
    <source>
        <dbReference type="ARBA" id="ARBA00022679"/>
    </source>
</evidence>
<dbReference type="Gene3D" id="1.10.510.10">
    <property type="entry name" value="Transferase(Phosphotransferase) domain 1"/>
    <property type="match status" value="1"/>
</dbReference>
<dbReference type="Pfam" id="PF13424">
    <property type="entry name" value="TPR_12"/>
    <property type="match status" value="2"/>
</dbReference>
<reference evidence="9" key="1">
    <citation type="submission" date="2020-07" db="EMBL/GenBank/DDBJ databases">
        <title>Huge and variable diversity of episymbiotic CPR bacteria and DPANN archaea in groundwater ecosystems.</title>
        <authorList>
            <person name="He C.Y."/>
            <person name="Keren R."/>
            <person name="Whittaker M."/>
            <person name="Farag I.F."/>
            <person name="Doudna J."/>
            <person name="Cate J.H.D."/>
            <person name="Banfield J.F."/>
        </authorList>
    </citation>
    <scope>NUCLEOTIDE SEQUENCE</scope>
    <source>
        <strain evidence="9">NC_groundwater_1813_Pr3_B-0.1um_71_17</strain>
    </source>
</reference>
<dbReference type="Proteomes" id="UP000696931">
    <property type="component" value="Unassembled WGS sequence"/>
</dbReference>
<dbReference type="AlphaFoldDB" id="A0A933W3C5"/>
<dbReference type="GO" id="GO:0004674">
    <property type="term" value="F:protein serine/threonine kinase activity"/>
    <property type="evidence" value="ECO:0007669"/>
    <property type="project" value="UniProtKB-KW"/>
</dbReference>
<dbReference type="SMART" id="SM00220">
    <property type="entry name" value="S_TKc"/>
    <property type="match status" value="1"/>
</dbReference>
<keyword evidence="7" id="KW-0472">Membrane</keyword>
<evidence type="ECO:0000256" key="6">
    <source>
        <dbReference type="SAM" id="MobiDB-lite"/>
    </source>
</evidence>
<dbReference type="Gene3D" id="3.30.200.20">
    <property type="entry name" value="Phosphorylase Kinase, domain 1"/>
    <property type="match status" value="1"/>
</dbReference>
<evidence type="ECO:0000313" key="9">
    <source>
        <dbReference type="EMBL" id="MBI5169783.1"/>
    </source>
</evidence>
<name>A0A933W3C5_UNCEI</name>
<comment type="caution">
    <text evidence="9">The sequence shown here is derived from an EMBL/GenBank/DDBJ whole genome shotgun (WGS) entry which is preliminary data.</text>
</comment>
<dbReference type="PANTHER" id="PTHR43289">
    <property type="entry name" value="MITOGEN-ACTIVATED PROTEIN KINASE KINASE KINASE 20-RELATED"/>
    <property type="match status" value="1"/>
</dbReference>
<keyword evidence="4 5" id="KW-0067">ATP-binding</keyword>
<dbReference type="EMBL" id="JACRIW010000068">
    <property type="protein sequence ID" value="MBI5169783.1"/>
    <property type="molecule type" value="Genomic_DNA"/>
</dbReference>
<sequence length="816" mass="89378">MDRRDDDTPTIGSQPDAGAPHADDDTLALGPAPESHRSAARPDSIGNYRILGTLGQGGMGIVYEAEQDSPRRRVALKVIRGGTFVDDNAVRLFKREADTLARLKHPNIAGIYEAGRTEAGQHFFAMELVVGRNLSQYLESRPQVIEGAELRFRLRLFQAICEAVNYAHQRGVIHRDLKPTNLVVGEGEQSGSGGLPEIKVLDFGLARITGSDVDAMTQVSEVGIIKGTLPYMSPEQARGNSDEIDLRSDVYALGVILYEMLTGTRPYDLERVSIMESARVICEQPPLSLKRSWKHGRAPDVDLETITGKALEKEPDRRYASAAALSDDIGRYLDSRPILARAPSAIYQLQKFAKRNRGLVVGAAATAIALVAGIVVSTTFGIREANQRRAAEQAQKDTQAVVEFQESMLGEIDVARMGRSLVDDLASRLGATLAERGEGPAQVQAQVAAFRRQLAQINSTDAALQVLDTNILSRAIEASATQFATRPLVRAQLLRAIGDTYFKIGLYDKAEPPLLASRVLYDSLLGPDADPTLASMRSLGGLYMNMSRVEEAESLLTHVLRERLKRHGLKNHDALGSMDDLVVLYTDMQRFAEAESLGAIALRECRALKGEDDKFTLTVMANYAWALTQDGKFGEAESLAVKALAGRRKVLGNENAETMTSANNLGVLYRQMGRDDAAEPLFREDYEMSRRLLGDDHPDLLVTMTNLGRLYSARGKFAEAESLLAKTVATSKRVMPPGFFGTGITLLSYADALMGLGRWRDAEAPMREGHDIVLALTDPHDRGVQHATRALVEIYEKTGRPADAAKWRAKVDPKEE</sequence>
<feature type="binding site" evidence="5">
    <location>
        <position position="77"/>
    </location>
    <ligand>
        <name>ATP</name>
        <dbReference type="ChEBI" id="CHEBI:30616"/>
    </ligand>
</feature>
<evidence type="ECO:0000256" key="7">
    <source>
        <dbReference type="SAM" id="Phobius"/>
    </source>
</evidence>
<accession>A0A933W3C5</accession>
<dbReference type="SUPFAM" id="SSF56112">
    <property type="entry name" value="Protein kinase-like (PK-like)"/>
    <property type="match status" value="1"/>
</dbReference>
<dbReference type="InterPro" id="IPR000719">
    <property type="entry name" value="Prot_kinase_dom"/>
</dbReference>
<evidence type="ECO:0000256" key="5">
    <source>
        <dbReference type="PROSITE-ProRule" id="PRU10141"/>
    </source>
</evidence>
<protein>
    <submittedName>
        <fullName evidence="9">Serine/threonine protein kinase</fullName>
    </submittedName>
</protein>
<dbReference type="PROSITE" id="PS50011">
    <property type="entry name" value="PROTEIN_KINASE_DOM"/>
    <property type="match status" value="1"/>
</dbReference>
<proteinExistence type="predicted"/>
<evidence type="ECO:0000256" key="2">
    <source>
        <dbReference type="ARBA" id="ARBA00022741"/>
    </source>
</evidence>
<dbReference type="InterPro" id="IPR008271">
    <property type="entry name" value="Ser/Thr_kinase_AS"/>
</dbReference>
<dbReference type="PANTHER" id="PTHR43289:SF6">
    <property type="entry name" value="SERINE_THREONINE-PROTEIN KINASE NEKL-3"/>
    <property type="match status" value="1"/>
</dbReference>
<organism evidence="9 10">
    <name type="scientific">Eiseniibacteriota bacterium</name>
    <dbReference type="NCBI Taxonomy" id="2212470"/>
    <lineage>
        <taxon>Bacteria</taxon>
        <taxon>Candidatus Eiseniibacteriota</taxon>
    </lineage>
</organism>
<keyword evidence="7" id="KW-1133">Transmembrane helix</keyword>
<dbReference type="GO" id="GO:0005524">
    <property type="term" value="F:ATP binding"/>
    <property type="evidence" value="ECO:0007669"/>
    <property type="project" value="UniProtKB-UniRule"/>
</dbReference>
<keyword evidence="7" id="KW-0812">Transmembrane</keyword>
<dbReference type="InterPro" id="IPR011009">
    <property type="entry name" value="Kinase-like_dom_sf"/>
</dbReference>
<feature type="region of interest" description="Disordered" evidence="6">
    <location>
        <begin position="1"/>
        <end position="43"/>
    </location>
</feature>
<evidence type="ECO:0000256" key="3">
    <source>
        <dbReference type="ARBA" id="ARBA00022777"/>
    </source>
</evidence>
<feature type="transmembrane region" description="Helical" evidence="7">
    <location>
        <begin position="359"/>
        <end position="382"/>
    </location>
</feature>
<gene>
    <name evidence="9" type="ORF">HZA61_09870</name>
</gene>
<dbReference type="InterPro" id="IPR017441">
    <property type="entry name" value="Protein_kinase_ATP_BS"/>
</dbReference>
<dbReference type="PROSITE" id="PS00108">
    <property type="entry name" value="PROTEIN_KINASE_ST"/>
    <property type="match status" value="1"/>
</dbReference>
<dbReference type="Pfam" id="PF13374">
    <property type="entry name" value="TPR_10"/>
    <property type="match status" value="1"/>
</dbReference>
<keyword evidence="2 5" id="KW-0547">Nucleotide-binding</keyword>
<dbReference type="Pfam" id="PF00069">
    <property type="entry name" value="Pkinase"/>
    <property type="match status" value="1"/>
</dbReference>
<keyword evidence="1" id="KW-0808">Transferase</keyword>
<evidence type="ECO:0000256" key="4">
    <source>
        <dbReference type="ARBA" id="ARBA00022840"/>
    </source>
</evidence>